<dbReference type="Pfam" id="PF08241">
    <property type="entry name" value="Methyltransf_11"/>
    <property type="match status" value="1"/>
</dbReference>
<name>A0ABP6QED5_9ACTN</name>
<dbReference type="InterPro" id="IPR029063">
    <property type="entry name" value="SAM-dependent_MTases_sf"/>
</dbReference>
<dbReference type="InterPro" id="IPR013216">
    <property type="entry name" value="Methyltransf_11"/>
</dbReference>
<evidence type="ECO:0000259" key="1">
    <source>
        <dbReference type="Pfam" id="PF08241"/>
    </source>
</evidence>
<dbReference type="GO" id="GO:0032259">
    <property type="term" value="P:methylation"/>
    <property type="evidence" value="ECO:0007669"/>
    <property type="project" value="UniProtKB-KW"/>
</dbReference>
<dbReference type="GO" id="GO:0008168">
    <property type="term" value="F:methyltransferase activity"/>
    <property type="evidence" value="ECO:0007669"/>
    <property type="project" value="UniProtKB-KW"/>
</dbReference>
<dbReference type="SUPFAM" id="SSF53335">
    <property type="entry name" value="S-adenosyl-L-methionine-dependent methyltransferases"/>
    <property type="match status" value="1"/>
</dbReference>
<dbReference type="RefSeq" id="WP_344832810.1">
    <property type="nucleotide sequence ID" value="NZ_BAAAUV010000014.1"/>
</dbReference>
<dbReference type="Proteomes" id="UP001501237">
    <property type="component" value="Unassembled WGS sequence"/>
</dbReference>
<proteinExistence type="predicted"/>
<keyword evidence="3" id="KW-1185">Reference proteome</keyword>
<evidence type="ECO:0000313" key="3">
    <source>
        <dbReference type="Proteomes" id="UP001501237"/>
    </source>
</evidence>
<sequence>MDNPLFARFLDRYGRRTERWGNGPLRAELVAGLRGRVLEIGPGTGLNFPHYPAEVTLLTGAEPEPYLRERAGAAAREAAVPVELVEAEAGDLPQEDGVFDAVVVAGVLCSVPDQARALAEIHRVLRPGGELRFYEHVRSRSVSFARWQALAAPGWARMMGGCRPDRDTLGAIRSAGFEVGRVRGLVYPHWAGVSVVAPRVHGTAVRV</sequence>
<dbReference type="CDD" id="cd02440">
    <property type="entry name" value="AdoMet_MTases"/>
    <property type="match status" value="1"/>
</dbReference>
<organism evidence="2 3">
    <name type="scientific">Actinocorallia longicatena</name>
    <dbReference type="NCBI Taxonomy" id="111803"/>
    <lineage>
        <taxon>Bacteria</taxon>
        <taxon>Bacillati</taxon>
        <taxon>Actinomycetota</taxon>
        <taxon>Actinomycetes</taxon>
        <taxon>Streptosporangiales</taxon>
        <taxon>Thermomonosporaceae</taxon>
        <taxon>Actinocorallia</taxon>
    </lineage>
</organism>
<keyword evidence="2" id="KW-0489">Methyltransferase</keyword>
<keyword evidence="2" id="KW-0808">Transferase</keyword>
<dbReference type="InterPro" id="IPR052356">
    <property type="entry name" value="Thiol_S-MT"/>
</dbReference>
<protein>
    <submittedName>
        <fullName evidence="2">Class I SAM-dependent methyltransferase</fullName>
    </submittedName>
</protein>
<reference evidence="3" key="1">
    <citation type="journal article" date="2019" name="Int. J. Syst. Evol. Microbiol.">
        <title>The Global Catalogue of Microorganisms (GCM) 10K type strain sequencing project: providing services to taxonomists for standard genome sequencing and annotation.</title>
        <authorList>
            <consortium name="The Broad Institute Genomics Platform"/>
            <consortium name="The Broad Institute Genome Sequencing Center for Infectious Disease"/>
            <person name="Wu L."/>
            <person name="Ma J."/>
        </authorList>
    </citation>
    <scope>NUCLEOTIDE SEQUENCE [LARGE SCALE GENOMIC DNA]</scope>
    <source>
        <strain evidence="3">JCM 9377</strain>
    </source>
</reference>
<dbReference type="PANTHER" id="PTHR45036:SF1">
    <property type="entry name" value="METHYLTRANSFERASE LIKE 7A"/>
    <property type="match status" value="1"/>
</dbReference>
<dbReference type="PANTHER" id="PTHR45036">
    <property type="entry name" value="METHYLTRANSFERASE LIKE 7B"/>
    <property type="match status" value="1"/>
</dbReference>
<accession>A0ABP6QED5</accession>
<evidence type="ECO:0000313" key="2">
    <source>
        <dbReference type="EMBL" id="GAA3224070.1"/>
    </source>
</evidence>
<dbReference type="EMBL" id="BAAAUV010000014">
    <property type="protein sequence ID" value="GAA3224070.1"/>
    <property type="molecule type" value="Genomic_DNA"/>
</dbReference>
<comment type="caution">
    <text evidence="2">The sequence shown here is derived from an EMBL/GenBank/DDBJ whole genome shotgun (WGS) entry which is preliminary data.</text>
</comment>
<gene>
    <name evidence="2" type="ORF">GCM10010468_50870</name>
</gene>
<dbReference type="Gene3D" id="3.40.50.150">
    <property type="entry name" value="Vaccinia Virus protein VP39"/>
    <property type="match status" value="1"/>
</dbReference>
<feature type="domain" description="Methyltransferase type 11" evidence="1">
    <location>
        <begin position="38"/>
        <end position="132"/>
    </location>
</feature>